<dbReference type="Proteomes" id="UP000490535">
    <property type="component" value="Unassembled WGS sequence"/>
</dbReference>
<proteinExistence type="predicted"/>
<evidence type="ECO:0000313" key="1">
    <source>
        <dbReference type="EMBL" id="KAF1018461.1"/>
    </source>
</evidence>
<dbReference type="AlphaFoldDB" id="A0A833PC35"/>
<sequence>MFVKYRDKYINSANIKFMEVETIQGNIHQAKIFFIDGSNLHLKFLDKFQFDSFLLKLTNNH</sequence>
<protein>
    <submittedName>
        <fullName evidence="1">Uncharacterized protein</fullName>
    </submittedName>
</protein>
<organism evidence="1 2">
    <name type="scientific">Acinetobacter bereziniae</name>
    <name type="common">Acinetobacter genomosp. 10</name>
    <dbReference type="NCBI Taxonomy" id="106648"/>
    <lineage>
        <taxon>Bacteria</taxon>
        <taxon>Pseudomonadati</taxon>
        <taxon>Pseudomonadota</taxon>
        <taxon>Gammaproteobacteria</taxon>
        <taxon>Moraxellales</taxon>
        <taxon>Moraxellaceae</taxon>
        <taxon>Acinetobacter</taxon>
    </lineage>
</organism>
<name>A0A833PC35_ACIBZ</name>
<dbReference type="EMBL" id="WNDP01000175">
    <property type="protein sequence ID" value="KAF1018461.1"/>
    <property type="molecule type" value="Genomic_DNA"/>
</dbReference>
<comment type="caution">
    <text evidence="1">The sequence shown here is derived from an EMBL/GenBank/DDBJ whole genome shotgun (WGS) entry which is preliminary data.</text>
</comment>
<reference evidence="2" key="1">
    <citation type="journal article" date="2020" name="MBio">
        <title>Horizontal gene transfer to a defensive symbiont with a reduced genome amongst a multipartite beetle microbiome.</title>
        <authorList>
            <person name="Waterworth S.C."/>
            <person name="Florez L.V."/>
            <person name="Rees E.R."/>
            <person name="Hertweck C."/>
            <person name="Kaltenpoth M."/>
            <person name="Kwan J.C."/>
        </authorList>
    </citation>
    <scope>NUCLEOTIDE SEQUENCE [LARGE SCALE GENOMIC DNA]</scope>
</reference>
<accession>A0A833PC35</accession>
<gene>
    <name evidence="1" type="ORF">GAK29_04240</name>
</gene>
<evidence type="ECO:0000313" key="2">
    <source>
        <dbReference type="Proteomes" id="UP000490535"/>
    </source>
</evidence>